<name>A0A5C8V945_9FLAO</name>
<sequence>MNDLIEKLKVMEPKQLIIIGLVALTVISLFVVLLIPGEESEEPTDLDDFETPENRDQVKDYNSKLDAYNSNQNEDDRVSLEFNLDEYASDEPADDDLEREQLEKEVDSMLNANKMSYSDNSASRPKNQGTKPSTGRSTPRRTQSPEKSNRKEEINNEFESFFTNAPKSSSKEKVLDSKTDPFIYAVIHGDHTVRQGERVKLRLTKKATIADMEFSQNSYVYAFPTFQDNRVLLNIRSINHVPISISAYDTEDSALGLYVKGAKMVGEITDEGSKEAVDDVDVGGVPVGSTIKKVFQKKQQIPTVTLLNNTKLILKPNER</sequence>
<evidence type="ECO:0000256" key="1">
    <source>
        <dbReference type="SAM" id="MobiDB-lite"/>
    </source>
</evidence>
<keyword evidence="2" id="KW-1133">Transmembrane helix</keyword>
<keyword evidence="2" id="KW-0812">Transmembrane</keyword>
<evidence type="ECO:0000313" key="5">
    <source>
        <dbReference type="Proteomes" id="UP000321456"/>
    </source>
</evidence>
<feature type="domain" description="Conjugative transposon TraM C-terminal" evidence="3">
    <location>
        <begin position="183"/>
        <end position="315"/>
    </location>
</feature>
<evidence type="ECO:0000256" key="2">
    <source>
        <dbReference type="SAM" id="Phobius"/>
    </source>
</evidence>
<feature type="region of interest" description="Disordered" evidence="1">
    <location>
        <begin position="115"/>
        <end position="173"/>
    </location>
</feature>
<dbReference type="Proteomes" id="UP000321456">
    <property type="component" value="Unassembled WGS sequence"/>
</dbReference>
<dbReference type="Pfam" id="PF12508">
    <property type="entry name" value="Transposon_TraM"/>
    <property type="match status" value="1"/>
</dbReference>
<gene>
    <name evidence="4" type="primary">traM</name>
    <name evidence="4" type="ORF">FVB32_05325</name>
</gene>
<organism evidence="4 5">
    <name type="scientific">Flagellimonas hymeniacidonis</name>
    <dbReference type="NCBI Taxonomy" id="2603628"/>
    <lineage>
        <taxon>Bacteria</taxon>
        <taxon>Pseudomonadati</taxon>
        <taxon>Bacteroidota</taxon>
        <taxon>Flavobacteriia</taxon>
        <taxon>Flavobacteriales</taxon>
        <taxon>Flavobacteriaceae</taxon>
        <taxon>Flagellimonas</taxon>
    </lineage>
</organism>
<keyword evidence="2" id="KW-0472">Membrane</keyword>
<proteinExistence type="predicted"/>
<feature type="compositionally biased region" description="Basic and acidic residues" evidence="1">
    <location>
        <begin position="52"/>
        <end position="63"/>
    </location>
</feature>
<evidence type="ECO:0000313" key="4">
    <source>
        <dbReference type="EMBL" id="TXN37710.1"/>
    </source>
</evidence>
<feature type="transmembrane region" description="Helical" evidence="2">
    <location>
        <begin position="16"/>
        <end position="35"/>
    </location>
</feature>
<feature type="compositionally biased region" description="Acidic residues" evidence="1">
    <location>
        <begin position="41"/>
        <end position="51"/>
    </location>
</feature>
<reference evidence="4 5" key="1">
    <citation type="submission" date="2019-08" db="EMBL/GenBank/DDBJ databases">
        <title>Professor.</title>
        <authorList>
            <person name="Park J.S."/>
        </authorList>
    </citation>
    <scope>NUCLEOTIDE SEQUENCE [LARGE SCALE GENOMIC DNA]</scope>
    <source>
        <strain evidence="4 5">176CP5-101</strain>
    </source>
</reference>
<feature type="compositionally biased region" description="Polar residues" evidence="1">
    <location>
        <begin position="157"/>
        <end position="168"/>
    </location>
</feature>
<comment type="caution">
    <text evidence="4">The sequence shown here is derived from an EMBL/GenBank/DDBJ whole genome shotgun (WGS) entry which is preliminary data.</text>
</comment>
<accession>A0A5C8V945</accession>
<evidence type="ECO:0000259" key="3">
    <source>
        <dbReference type="Pfam" id="PF12508"/>
    </source>
</evidence>
<dbReference type="AlphaFoldDB" id="A0A5C8V945"/>
<dbReference type="RefSeq" id="WP_147741893.1">
    <property type="nucleotide sequence ID" value="NZ_VRUR01000001.1"/>
</dbReference>
<protein>
    <submittedName>
        <fullName evidence="4">Conjugative transposon protein TraM</fullName>
    </submittedName>
</protein>
<feature type="region of interest" description="Disordered" evidence="1">
    <location>
        <begin position="41"/>
        <end position="78"/>
    </location>
</feature>
<feature type="compositionally biased region" description="Polar residues" evidence="1">
    <location>
        <begin position="115"/>
        <end position="142"/>
    </location>
</feature>
<dbReference type="EMBL" id="VRUR01000001">
    <property type="protein sequence ID" value="TXN37710.1"/>
    <property type="molecule type" value="Genomic_DNA"/>
</dbReference>
<keyword evidence="5" id="KW-1185">Reference proteome</keyword>
<dbReference type="InterPro" id="IPR055407">
    <property type="entry name" value="TraM_C"/>
</dbReference>
<feature type="compositionally biased region" description="Basic and acidic residues" evidence="1">
    <location>
        <begin position="143"/>
        <end position="154"/>
    </location>
</feature>